<dbReference type="Pfam" id="PF05699">
    <property type="entry name" value="Dimer_Tnp_hAT"/>
    <property type="match status" value="1"/>
</dbReference>
<keyword evidence="7" id="KW-0238">DNA-binding</keyword>
<dbReference type="SMART" id="SM00614">
    <property type="entry name" value="ZnF_BED"/>
    <property type="match status" value="1"/>
</dbReference>
<keyword evidence="8" id="KW-0804">Transcription</keyword>
<evidence type="ECO:0000256" key="10">
    <source>
        <dbReference type="PROSITE-ProRule" id="PRU00027"/>
    </source>
</evidence>
<evidence type="ECO:0000256" key="1">
    <source>
        <dbReference type="ARBA" id="ARBA00004123"/>
    </source>
</evidence>
<comment type="subunit">
    <text evidence="2">Homodimer.</text>
</comment>
<evidence type="ECO:0000256" key="9">
    <source>
        <dbReference type="ARBA" id="ARBA00023242"/>
    </source>
</evidence>
<feature type="region of interest" description="Disordered" evidence="11">
    <location>
        <begin position="1"/>
        <end position="52"/>
    </location>
</feature>
<dbReference type="GO" id="GO:0046983">
    <property type="term" value="F:protein dimerization activity"/>
    <property type="evidence" value="ECO:0007669"/>
    <property type="project" value="InterPro"/>
</dbReference>
<dbReference type="InterPro" id="IPR012337">
    <property type="entry name" value="RNaseH-like_sf"/>
</dbReference>
<dbReference type="AlphaFoldDB" id="A0AAW2JGB4"/>
<dbReference type="Pfam" id="PF02892">
    <property type="entry name" value="zf-BED"/>
    <property type="match status" value="1"/>
</dbReference>
<dbReference type="PANTHER" id="PTHR46481:SF11">
    <property type="entry name" value="ZINC FINGER BED DOMAIN-CONTAINING PROTEIN RICESLEEPER 2-LIKE"/>
    <property type="match status" value="1"/>
</dbReference>
<feature type="compositionally biased region" description="Acidic residues" evidence="11">
    <location>
        <begin position="27"/>
        <end position="40"/>
    </location>
</feature>
<keyword evidence="6" id="KW-0805">Transcription regulation</keyword>
<dbReference type="Pfam" id="PF14372">
    <property type="entry name" value="hAT-like_RNase-H"/>
    <property type="match status" value="1"/>
</dbReference>
<gene>
    <name evidence="13" type="ORF">Sradi_6932300</name>
</gene>
<dbReference type="InterPro" id="IPR025525">
    <property type="entry name" value="hAT-like_transposase_RNase-H"/>
</dbReference>
<evidence type="ECO:0000313" key="13">
    <source>
        <dbReference type="EMBL" id="KAL0293529.1"/>
    </source>
</evidence>
<keyword evidence="9" id="KW-0539">Nucleus</keyword>
<dbReference type="InterPro" id="IPR008906">
    <property type="entry name" value="HATC_C_dom"/>
</dbReference>
<dbReference type="InterPro" id="IPR036236">
    <property type="entry name" value="Znf_C2H2_sf"/>
</dbReference>
<feature type="domain" description="BED-type" evidence="12">
    <location>
        <begin position="52"/>
        <end position="107"/>
    </location>
</feature>
<dbReference type="GO" id="GO:0003677">
    <property type="term" value="F:DNA binding"/>
    <property type="evidence" value="ECO:0007669"/>
    <property type="project" value="UniProtKB-KW"/>
</dbReference>
<dbReference type="SUPFAM" id="SSF57667">
    <property type="entry name" value="beta-beta-alpha zinc fingers"/>
    <property type="match status" value="1"/>
</dbReference>
<evidence type="ECO:0000259" key="12">
    <source>
        <dbReference type="PROSITE" id="PS50808"/>
    </source>
</evidence>
<reference evidence="13" key="1">
    <citation type="submission" date="2020-06" db="EMBL/GenBank/DDBJ databases">
        <authorList>
            <person name="Li T."/>
            <person name="Hu X."/>
            <person name="Zhang T."/>
            <person name="Song X."/>
            <person name="Zhang H."/>
            <person name="Dai N."/>
            <person name="Sheng W."/>
            <person name="Hou X."/>
            <person name="Wei L."/>
        </authorList>
    </citation>
    <scope>NUCLEOTIDE SEQUENCE</scope>
    <source>
        <strain evidence="13">G02</strain>
        <tissue evidence="13">Leaf</tissue>
    </source>
</reference>
<comment type="subcellular location">
    <subcellularLocation>
        <location evidence="1">Nucleus</location>
    </subcellularLocation>
</comment>
<keyword evidence="4 10" id="KW-0863">Zinc-finger</keyword>
<proteinExistence type="predicted"/>
<reference evidence="13" key="2">
    <citation type="journal article" date="2024" name="Plant">
        <title>Genomic evolution and insights into agronomic trait innovations of Sesamum species.</title>
        <authorList>
            <person name="Miao H."/>
            <person name="Wang L."/>
            <person name="Qu L."/>
            <person name="Liu H."/>
            <person name="Sun Y."/>
            <person name="Le M."/>
            <person name="Wang Q."/>
            <person name="Wei S."/>
            <person name="Zheng Y."/>
            <person name="Lin W."/>
            <person name="Duan Y."/>
            <person name="Cao H."/>
            <person name="Xiong S."/>
            <person name="Wang X."/>
            <person name="Wei L."/>
            <person name="Li C."/>
            <person name="Ma Q."/>
            <person name="Ju M."/>
            <person name="Zhao R."/>
            <person name="Li G."/>
            <person name="Mu C."/>
            <person name="Tian Q."/>
            <person name="Mei H."/>
            <person name="Zhang T."/>
            <person name="Gao T."/>
            <person name="Zhang H."/>
        </authorList>
    </citation>
    <scope>NUCLEOTIDE SEQUENCE</scope>
    <source>
        <strain evidence="13">G02</strain>
    </source>
</reference>
<evidence type="ECO:0000256" key="2">
    <source>
        <dbReference type="ARBA" id="ARBA00011738"/>
    </source>
</evidence>
<dbReference type="PROSITE" id="PS50808">
    <property type="entry name" value="ZF_BED"/>
    <property type="match status" value="1"/>
</dbReference>
<keyword evidence="5" id="KW-0862">Zinc</keyword>
<organism evidence="13">
    <name type="scientific">Sesamum radiatum</name>
    <name type="common">Black benniseed</name>
    <dbReference type="NCBI Taxonomy" id="300843"/>
    <lineage>
        <taxon>Eukaryota</taxon>
        <taxon>Viridiplantae</taxon>
        <taxon>Streptophyta</taxon>
        <taxon>Embryophyta</taxon>
        <taxon>Tracheophyta</taxon>
        <taxon>Spermatophyta</taxon>
        <taxon>Magnoliopsida</taxon>
        <taxon>eudicotyledons</taxon>
        <taxon>Gunneridae</taxon>
        <taxon>Pentapetalae</taxon>
        <taxon>asterids</taxon>
        <taxon>lamiids</taxon>
        <taxon>Lamiales</taxon>
        <taxon>Pedaliaceae</taxon>
        <taxon>Sesamum</taxon>
    </lineage>
</organism>
<dbReference type="GO" id="GO:0005634">
    <property type="term" value="C:nucleus"/>
    <property type="evidence" value="ECO:0007669"/>
    <property type="project" value="UniProtKB-SubCell"/>
</dbReference>
<name>A0AAW2JGB4_SESRA</name>
<sequence>MESQGRDNAQSQPSIDIQESNNVIETTLDENENDMDDSIGIEDVSKGGGKRKRTSEAWNHFKVVKIGNIQYAECNYCKKRLKAPSDYGTTHLMKHYERACKKRPRKMDIRQSFLAGNKKLSGGEELTSHVFRQEESRRELATMVILHDYPLLMVEHIGFRRFVASLQPCFNMVSRNTVKSDIMRIYGDEKVKCFQLLDKLKCRVAITTDMWTSSNNKKGFMAVTAHFVDDSWTLRSFILRFVYVPAPHTAEGLAQALSETLMDWNIDRKLLTITVDNCTTNDAMFHHLLDKLPSKDLPLDGKVLHMRCCAHILNLIVKDGLEIIGGAIEKIRDSVMYWTASPARVEKFEEVARHLNIPCAKRLSLDCKTRWNSTYLMLETAIIYKDVFPRLKVRERNYKSLPTDDDWESAIDICGKLKLFYQVTEMFSGTLYPTSNFYFPKICGIKLKLDEWVKSSNTMIQNMAKKMLEKYEKYWDSCHIMMGVAAVLDPRYKMKLVEFYFPLIYGDGSQVKIDEIRKNCYDLMLDYQSRHTLSKESSSFSGGLGSAMSSVVSGGSDAFDDLDMYDQYVASSSISTTTVTSELDLYLDECVLPRTPEFDILSWWKLHGVKYPNLQRMARDILAIPVSTVASESAFSTSGRLVSPHRSKLHPNTLETLMCSRRWLWNEVNGK</sequence>
<evidence type="ECO:0000256" key="3">
    <source>
        <dbReference type="ARBA" id="ARBA00022723"/>
    </source>
</evidence>
<evidence type="ECO:0000256" key="4">
    <source>
        <dbReference type="ARBA" id="ARBA00022771"/>
    </source>
</evidence>
<evidence type="ECO:0000256" key="5">
    <source>
        <dbReference type="ARBA" id="ARBA00022833"/>
    </source>
</evidence>
<feature type="compositionally biased region" description="Polar residues" evidence="11">
    <location>
        <begin position="1"/>
        <end position="25"/>
    </location>
</feature>
<dbReference type="SUPFAM" id="SSF53098">
    <property type="entry name" value="Ribonuclease H-like"/>
    <property type="match status" value="1"/>
</dbReference>
<evidence type="ECO:0000256" key="8">
    <source>
        <dbReference type="ARBA" id="ARBA00023163"/>
    </source>
</evidence>
<dbReference type="GO" id="GO:0008270">
    <property type="term" value="F:zinc ion binding"/>
    <property type="evidence" value="ECO:0007669"/>
    <property type="project" value="UniProtKB-KW"/>
</dbReference>
<dbReference type="InterPro" id="IPR052035">
    <property type="entry name" value="ZnF_BED_domain_contain"/>
</dbReference>
<protein>
    <submittedName>
        <fullName evidence="13">Zinc finger BED domain-containing protein RICESLEEPER 2</fullName>
    </submittedName>
</protein>
<dbReference type="InterPro" id="IPR003656">
    <property type="entry name" value="Znf_BED"/>
</dbReference>
<comment type="caution">
    <text evidence="13">The sequence shown here is derived from an EMBL/GenBank/DDBJ whole genome shotgun (WGS) entry which is preliminary data.</text>
</comment>
<evidence type="ECO:0000256" key="7">
    <source>
        <dbReference type="ARBA" id="ARBA00023125"/>
    </source>
</evidence>
<dbReference type="PANTHER" id="PTHR46481">
    <property type="entry name" value="ZINC FINGER BED DOMAIN-CONTAINING PROTEIN 4"/>
    <property type="match status" value="1"/>
</dbReference>
<evidence type="ECO:0000256" key="6">
    <source>
        <dbReference type="ARBA" id="ARBA00023015"/>
    </source>
</evidence>
<evidence type="ECO:0000256" key="11">
    <source>
        <dbReference type="SAM" id="MobiDB-lite"/>
    </source>
</evidence>
<keyword evidence="3" id="KW-0479">Metal-binding</keyword>
<accession>A0AAW2JGB4</accession>
<dbReference type="EMBL" id="JACGWJ010000299">
    <property type="protein sequence ID" value="KAL0293529.1"/>
    <property type="molecule type" value="Genomic_DNA"/>
</dbReference>